<evidence type="ECO:0000259" key="4">
    <source>
        <dbReference type="Pfam" id="PF24874"/>
    </source>
</evidence>
<feature type="transmembrane region" description="Helical" evidence="2">
    <location>
        <begin position="633"/>
        <end position="653"/>
    </location>
</feature>
<dbReference type="GO" id="GO:0071260">
    <property type="term" value="P:cellular response to mechanical stimulus"/>
    <property type="evidence" value="ECO:0007669"/>
    <property type="project" value="TreeGrafter"/>
</dbReference>
<feature type="transmembrane region" description="Helical" evidence="2">
    <location>
        <begin position="1894"/>
        <end position="1913"/>
    </location>
</feature>
<feature type="transmembrane region" description="Helical" evidence="2">
    <location>
        <begin position="2270"/>
        <end position="2292"/>
    </location>
</feature>
<dbReference type="GO" id="GO:0008381">
    <property type="term" value="F:mechanosensitive monoatomic ion channel activity"/>
    <property type="evidence" value="ECO:0007669"/>
    <property type="project" value="InterPro"/>
</dbReference>
<dbReference type="OrthoDB" id="248120at2759"/>
<feature type="transmembrane region" description="Helical" evidence="2">
    <location>
        <begin position="770"/>
        <end position="787"/>
    </location>
</feature>
<feature type="transmembrane region" description="Helical" evidence="2">
    <location>
        <begin position="546"/>
        <end position="567"/>
    </location>
</feature>
<dbReference type="PANTHER" id="PTHR13167">
    <property type="entry name" value="PIEZO-TYPE MECHANOSENSITIVE ION CHANNEL COMPONENT"/>
    <property type="match status" value="1"/>
</dbReference>
<feature type="domain" description="Piezo THU9 and anchor" evidence="4">
    <location>
        <begin position="2246"/>
        <end position="2406"/>
    </location>
</feature>
<comment type="caution">
    <text evidence="5">The sequence shown here is derived from an EMBL/GenBank/DDBJ whole genome shotgun (WGS) entry which is preliminary data.</text>
</comment>
<feature type="transmembrane region" description="Helical" evidence="2">
    <location>
        <begin position="808"/>
        <end position="827"/>
    </location>
</feature>
<feature type="transmembrane region" description="Helical" evidence="2">
    <location>
        <begin position="1093"/>
        <end position="1115"/>
    </location>
</feature>
<feature type="transmembrane region" description="Helical" evidence="2">
    <location>
        <begin position="1066"/>
        <end position="1086"/>
    </location>
</feature>
<dbReference type="PANTHER" id="PTHR13167:SF25">
    <property type="entry name" value="PIEZO-TYPE MECHANOSENSITIVE ION CHANNEL COMPONENT"/>
    <property type="match status" value="1"/>
</dbReference>
<evidence type="ECO:0000256" key="1">
    <source>
        <dbReference type="SAM" id="MobiDB-lite"/>
    </source>
</evidence>
<feature type="transmembrane region" description="Helical" evidence="2">
    <location>
        <begin position="2239"/>
        <end position="2258"/>
    </location>
</feature>
<dbReference type="InterPro" id="IPR056770">
    <property type="entry name" value="Piezo_THU9_anchor"/>
</dbReference>
<feature type="transmembrane region" description="Helical" evidence="2">
    <location>
        <begin position="460"/>
        <end position="482"/>
    </location>
</feature>
<evidence type="ECO:0000256" key="2">
    <source>
        <dbReference type="SAM" id="Phobius"/>
    </source>
</evidence>
<dbReference type="EMBL" id="CAJNNV010032726">
    <property type="protein sequence ID" value="CAE8640860.1"/>
    <property type="molecule type" value="Genomic_DNA"/>
</dbReference>
<feature type="transmembrane region" description="Helical" evidence="2">
    <location>
        <begin position="924"/>
        <end position="949"/>
    </location>
</feature>
<protein>
    <recommendedName>
        <fullName evidence="7">Piezo non-specific cation channel R-Ras-binding domain-containing protein</fullName>
    </recommendedName>
</protein>
<feature type="compositionally biased region" description="Low complexity" evidence="1">
    <location>
        <begin position="2161"/>
        <end position="2173"/>
    </location>
</feature>
<feature type="domain" description="Piezo THU9 and anchor" evidence="4">
    <location>
        <begin position="2051"/>
        <end position="2114"/>
    </location>
</feature>
<feature type="compositionally biased region" description="Acidic residues" evidence="1">
    <location>
        <begin position="1660"/>
        <end position="1684"/>
    </location>
</feature>
<feature type="transmembrane region" description="Helical" evidence="2">
    <location>
        <begin position="489"/>
        <end position="511"/>
    </location>
</feature>
<feature type="transmembrane region" description="Helical" evidence="2">
    <location>
        <begin position="2388"/>
        <end position="2412"/>
    </location>
</feature>
<feature type="region of interest" description="Disordered" evidence="1">
    <location>
        <begin position="2787"/>
        <end position="2812"/>
    </location>
</feature>
<feature type="region of interest" description="Disordered" evidence="1">
    <location>
        <begin position="1979"/>
        <end position="2003"/>
    </location>
</feature>
<evidence type="ECO:0008006" key="7">
    <source>
        <dbReference type="Google" id="ProtNLM"/>
    </source>
</evidence>
<feature type="transmembrane region" description="Helical" evidence="2">
    <location>
        <begin position="607"/>
        <end position="627"/>
    </location>
</feature>
<dbReference type="InterPro" id="IPR027272">
    <property type="entry name" value="Piezo"/>
</dbReference>
<evidence type="ECO:0000259" key="3">
    <source>
        <dbReference type="Pfam" id="PF12166"/>
    </source>
</evidence>
<accession>A0A813HQ73</accession>
<organism evidence="5 6">
    <name type="scientific">Polarella glacialis</name>
    <name type="common">Dinoflagellate</name>
    <dbReference type="NCBI Taxonomy" id="89957"/>
    <lineage>
        <taxon>Eukaryota</taxon>
        <taxon>Sar</taxon>
        <taxon>Alveolata</taxon>
        <taxon>Dinophyceae</taxon>
        <taxon>Suessiales</taxon>
        <taxon>Suessiaceae</taxon>
        <taxon>Polarella</taxon>
    </lineage>
</organism>
<feature type="transmembrane region" description="Helical" evidence="2">
    <location>
        <begin position="2053"/>
        <end position="2074"/>
    </location>
</feature>
<feature type="compositionally biased region" description="Polar residues" evidence="1">
    <location>
        <begin position="354"/>
        <end position="369"/>
    </location>
</feature>
<feature type="transmembrane region" description="Helical" evidence="2">
    <location>
        <begin position="1781"/>
        <end position="1814"/>
    </location>
</feature>
<feature type="domain" description="Piezo non-specific cation channel cap" evidence="3">
    <location>
        <begin position="2473"/>
        <end position="2752"/>
    </location>
</feature>
<name>A0A813HQ73_POLGL</name>
<proteinExistence type="predicted"/>
<gene>
    <name evidence="5" type="ORF">PGLA1383_LOCUS55615</name>
</gene>
<sequence length="2812" mass="303699">MARRPFLILLLRARRAWFRYAVATVFLAAGLGRRGTPLSDLYLAIAGLLTVLGLAGRCGEPCDWRHLHLGLAVVSLFLLTAASSLDLVCSLGQLPGSLRRVVGMLGLGGIDEEGSGCGEPWRMLPEAVAAAAGTISWLLSSCLVEEAVPTSTLQASNHDVCRSVAVAALLVACAALDCNAFSAAYHLTAVLLALQLAWFREPAAYAIAGAGWLQSGLCAVALAHVAAVVGLSVPAAARNVPSYLVQLLGAGATREGAAQCVAAFSLAQLLLWKPRQMRTSSFAASPSMQAPPASEWASFRQQMAQPLMQSAHDVAAAQTESGLGASEVELEIPLVQPQSSASASVDVTPPRTALSRQQKSRSSPMPAVSTSMYSARSERAYASFGSPAHRRETRPSAASRAEAVGSLEGRFFASADTEASARSSLFSGGSLVPPRWAVAIALSFCQGPVLPGISLMTWPLVWPCLPTMPLFLAGLCLMVIPLRRCSRSLLSLALAYEALCAVALYSFNVYVTGMHGTSWSEVPGTFTWQERLGMQSFLRQGSGSAAVSRAGFVLAQAWSLILLAVFVRCADLAPLLPADSPQAGSATTLWPWQVGQLRLALAAALRWAVMLGRVASVATIVALAMGASPQDASLLGLGYLLLLILLAASGFAVPEHIAGWDGLRGHKLVWQSLFAYSSCTCLALFLWQVLASASQDLVGLHRASTDVSHILGPHLALALLTAVQVRALGVNLPPPPALMQGASLLAQFFSNFGIFVQMGLMFGMVMMPPVSVFSFVVLLLFVGIVAVEQFGPSSGLMALGRRTGLRHLLLTATAVFAALQLPVRYTIMLPVVQQWLERVWPEEAHKFIWSALACQPGQQADSHREVIVVATLMLVSGYLCRGFKFWMRALQTLGAGSSRPVLPHPFLARCLVEVANWSEPVLMLVAYFLLLSPNLLSRLQLAALTALLVSCRAWKYAGGLVSVFSMASLLAQYVLRFGFVDVADKATAQWLGLEWQQQLVGSEVALSVLGIVQHAIQRMASQFPEELQDLRGDSKWRQSELAAHSALLGAVCLLLTLVFHADSWTLVFVVVVAALVMSGDASRLLAPGRANVWLRLMSLVLVLALASDWVLVTWLPPHMASKPSPEDVSHMFVCLPFDGQLWVYTDGRGPCEHSRLGCSTQKTRCGQAWLDWLGLSGTFSGRTAVQFLVLWSICLLRRCCLGEMARASQQLSLSGSAAPALAINSRLSNREGSEGVEPPLPAQREDLEDGAGVGDPRPLAAQVLLEEVLVPEAPPPSASFLAVVLRPQALHTASAIVLWLSVAGASVFQSQTDAICVGYMLLLCRHVYTAEIAPTPSKPLEARMRALQGIRNFNIVILVFWALFQCPSLPCPYQLDLRADPPSNSSSSMFLSPEQCLALEDHSLLLNGDSSVQKTLGMLLRFSGLRKMPNGAFFDSENLLYILIFLAAATQEIVSSRWSSELSGILKERGELIERRADMYVGYIARWRSLDVSRVETKHVVLRDKLADIINHLNELRAMWDNRRPVLPDGKRLEHELERERRVRVLDLCLQCGLPPGDVEELLAEFEQAAGGSGLREERVGAEQEQLRRLVDECVLEQVRYGDLRHLQKITDVEEQDMKLELLSRCKLAAEQAAREDREGEDDKQDEQEGEAVKDGQRDSEDEGSEQEECGEAPEERGEGEDERVADPTAVGGRMVADVAGTAGLPTVDGPAVAEDPILVSSTTFSFRAILKWLLVFSRAFCEMMIDDLLFAGDGDSTLQEHRKGNSLLKLLWKGLLSKTFVLLMVAAVIQFISFQCVLSFGPVFGLVCSLMVFPQAPSSFWRGLQVYNLATITAKMLYQTPIFCLDGSIDFKGCSSENEATIHGASWAEVLGLLKVEPESVANELFAPSLWSALWADVLVCFFLFLHCHVLCRGGRMRHSPSEIRLLLEQPDQEDDASDARGADELSDDGGAIIVATADSRNVPRGGLELASSIASRPVEETPAGPAEGHMSMGSELTSGVSSASLESPSVAESVSPRSVRSFGSRLRWWLSESSDMVVGSARMRKPAMDLYSFRFVLSLSCFCILLLFWNALAGSGRSFTAALSSNIFSGTQVLVLILFLAVIVADRALYTWYTQDRPHAVSQTAGTRAARDSPAASVPAGIEPVSSPRLATRRESEAAGRAAAASAPSAVWRRRPSPSPGPSIASSERGCGRPRSRRSFRSRESIHLQPGALSAALSAAEAATELKRSVLAPALQMALLLVQLVTLHAVCISAWASSTRPTRSDASMAGNAALLTLYLLYVLYLCLTSLQLRYDVHMVRGGLGLTHSVDTGPWLLFMTYSVIPFMDEFRVLTDWTVTRTSMNLFMWFKLEDASKNLYRSKCDMSARTFVKPADPRPCHEKFLQGGLLLLALFALIVGPIAYFSTANLFMKDNLVISASLKVNLIVTVAGGASSQLALYDTGQALISSNSQEDVLKFASTYPSAGDALDLNLQQVQFPLSADTFWLVSPSLREQVAQQLSANTTAASLVLVYQFQGNQTTTGRGYGSSLPIMLTQSQVENLTNVLQNTTFVGQSTIDVPCGIQNAVLIDSSGQLSFMGSESSISLTLTSLAASQLPQWSMAMACTPCEPAAAVGVLQGKRRPRRSSRLPAAASVTGDTGADPDTCNLKFRVASEKVSPVPVSEGSSGTSYGVMGIYLGVVYTIGRFLRMVFQDSSKRVIYEELHETELLEDLCNGIYIARITGDLVMEYEFYYELLRIFRSPELLLDISKPKRNTGHFPPFAAASNRNGSKVLEAGDSAGADVATVSRDGATSRADGSAAAGGIRRRSVR</sequence>
<feature type="transmembrane region" description="Helical" evidence="2">
    <location>
        <begin position="2094"/>
        <end position="2112"/>
    </location>
</feature>
<feature type="transmembrane region" description="Helical" evidence="2">
    <location>
        <begin position="673"/>
        <end position="690"/>
    </location>
</feature>
<keyword evidence="6" id="KW-1185">Reference proteome</keyword>
<feature type="transmembrane region" description="Helical" evidence="2">
    <location>
        <begin position="1041"/>
        <end position="1060"/>
    </location>
</feature>
<dbReference type="InterPro" id="IPR031334">
    <property type="entry name" value="Piezo_cap_dom"/>
</dbReference>
<dbReference type="GO" id="GO:0016020">
    <property type="term" value="C:membrane"/>
    <property type="evidence" value="ECO:0007669"/>
    <property type="project" value="InterPro"/>
</dbReference>
<reference evidence="5" key="1">
    <citation type="submission" date="2021-02" db="EMBL/GenBank/DDBJ databases">
        <authorList>
            <person name="Dougan E. K."/>
            <person name="Rhodes N."/>
            <person name="Thang M."/>
            <person name="Chan C."/>
        </authorList>
    </citation>
    <scope>NUCLEOTIDE SEQUENCE</scope>
</reference>
<feature type="compositionally biased region" description="Acidic residues" evidence="1">
    <location>
        <begin position="1639"/>
        <end position="1650"/>
    </location>
</feature>
<evidence type="ECO:0000313" key="5">
    <source>
        <dbReference type="EMBL" id="CAE8640860.1"/>
    </source>
</evidence>
<dbReference type="Proteomes" id="UP000654075">
    <property type="component" value="Unassembled WGS sequence"/>
</dbReference>
<keyword evidence="2" id="KW-1133">Transmembrane helix</keyword>
<dbReference type="Pfam" id="PF12166">
    <property type="entry name" value="Piezo_cap"/>
    <property type="match status" value="1"/>
</dbReference>
<keyword evidence="2" id="KW-0472">Membrane</keyword>
<feature type="region of interest" description="Disordered" evidence="1">
    <location>
        <begin position="1229"/>
        <end position="1251"/>
    </location>
</feature>
<evidence type="ECO:0000313" key="6">
    <source>
        <dbReference type="Proteomes" id="UP000654075"/>
    </source>
</evidence>
<feature type="region of interest" description="Disordered" evidence="1">
    <location>
        <begin position="339"/>
        <end position="369"/>
    </location>
</feature>
<dbReference type="GO" id="GO:0050982">
    <property type="term" value="P:detection of mechanical stimulus"/>
    <property type="evidence" value="ECO:0007669"/>
    <property type="project" value="TreeGrafter"/>
</dbReference>
<feature type="transmembrane region" description="Helical" evidence="2">
    <location>
        <begin position="956"/>
        <end position="975"/>
    </location>
</feature>
<feature type="region of interest" description="Disordered" evidence="1">
    <location>
        <begin position="2125"/>
        <end position="2205"/>
    </location>
</feature>
<dbReference type="GO" id="GO:0005261">
    <property type="term" value="F:monoatomic cation channel activity"/>
    <property type="evidence" value="ECO:0007669"/>
    <property type="project" value="TreeGrafter"/>
</dbReference>
<feature type="region of interest" description="Disordered" evidence="1">
    <location>
        <begin position="2620"/>
        <end position="2641"/>
    </location>
</feature>
<dbReference type="Pfam" id="PF24874">
    <property type="entry name" value="Piezo_THU9_anchor"/>
    <property type="match status" value="2"/>
</dbReference>
<dbReference type="GO" id="GO:0042391">
    <property type="term" value="P:regulation of membrane potential"/>
    <property type="evidence" value="ECO:0007669"/>
    <property type="project" value="TreeGrafter"/>
</dbReference>
<keyword evidence="2" id="KW-0812">Transmembrane</keyword>
<feature type="region of interest" description="Disordered" evidence="1">
    <location>
        <begin position="1633"/>
        <end position="1685"/>
    </location>
</feature>